<dbReference type="AlphaFoldDB" id="A0A3N4DU57"/>
<evidence type="ECO:0000313" key="3">
    <source>
        <dbReference type="EMBL" id="RPA27808.1"/>
    </source>
</evidence>
<feature type="chain" id="PRO_5018293653" evidence="1">
    <location>
        <begin position="23"/>
        <end position="60"/>
    </location>
</feature>
<evidence type="ECO:0000313" key="5">
    <source>
        <dbReference type="Proteomes" id="UP000278855"/>
    </source>
</evidence>
<reference evidence="2 4" key="1">
    <citation type="submission" date="2018-11" db="EMBL/GenBank/DDBJ databases">
        <title>Shewanella sp. M2.</title>
        <authorList>
            <person name="Hwang Y.J."/>
            <person name="Hwang C.Y."/>
        </authorList>
    </citation>
    <scope>NUCLEOTIDE SEQUENCE [LARGE SCALE GENOMIC DNA]</scope>
    <source>
        <strain evidence="2 4">M2</strain>
    </source>
</reference>
<sequence length="60" mass="6344">MKCSISLVFAAILCAAPIISQAATQQEIDLALAPIKNSAERQVLLSDMSALDALEDTLLN</sequence>
<dbReference type="Proteomes" id="UP000278855">
    <property type="component" value="Unassembled WGS sequence"/>
</dbReference>
<evidence type="ECO:0000256" key="1">
    <source>
        <dbReference type="SAM" id="SignalP"/>
    </source>
</evidence>
<evidence type="ECO:0000313" key="2">
    <source>
        <dbReference type="EMBL" id="AZG33500.1"/>
    </source>
</evidence>
<proteinExistence type="predicted"/>
<dbReference type="EMBL" id="RKKB01000010">
    <property type="protein sequence ID" value="RPA27808.1"/>
    <property type="molecule type" value="Genomic_DNA"/>
</dbReference>
<gene>
    <name evidence="3" type="ORF">EGC77_16380</name>
    <name evidence="2" type="ORF">EGC80_00170</name>
</gene>
<feature type="signal peptide" evidence="1">
    <location>
        <begin position="1"/>
        <end position="22"/>
    </location>
</feature>
<keyword evidence="1" id="KW-0732">Signal</keyword>
<evidence type="ECO:0000313" key="4">
    <source>
        <dbReference type="Proteomes" id="UP000273778"/>
    </source>
</evidence>
<name>A0A3N4DU57_9GAMM</name>
<dbReference type="Proteomes" id="UP000273778">
    <property type="component" value="Chromosome"/>
</dbReference>
<protein>
    <submittedName>
        <fullName evidence="3">Uncharacterized protein</fullName>
    </submittedName>
</protein>
<keyword evidence="4" id="KW-1185">Reference proteome</keyword>
<accession>A0A3N4DU57</accession>
<reference evidence="3" key="3">
    <citation type="submission" date="2018-11" db="EMBL/GenBank/DDBJ databases">
        <authorList>
            <person name="Hwang Y.J."/>
            <person name="Hwang C.Y."/>
        </authorList>
    </citation>
    <scope>NUCLEOTIDE SEQUENCE</scope>
    <source>
        <strain evidence="3">R106</strain>
    </source>
</reference>
<organism evidence="3 5">
    <name type="scientific">Shewanella psychromarinicola</name>
    <dbReference type="NCBI Taxonomy" id="2487742"/>
    <lineage>
        <taxon>Bacteria</taxon>
        <taxon>Pseudomonadati</taxon>
        <taxon>Pseudomonadota</taxon>
        <taxon>Gammaproteobacteria</taxon>
        <taxon>Alteromonadales</taxon>
        <taxon>Shewanellaceae</taxon>
        <taxon>Shewanella</taxon>
    </lineage>
</organism>
<dbReference type="KEGG" id="spsr:EGC80_00170"/>
<dbReference type="RefSeq" id="WP_124013574.1">
    <property type="nucleotide sequence ID" value="NZ_CP034073.1"/>
</dbReference>
<dbReference type="EMBL" id="CP034073">
    <property type="protein sequence ID" value="AZG33500.1"/>
    <property type="molecule type" value="Genomic_DNA"/>
</dbReference>
<dbReference type="OrthoDB" id="6255824at2"/>
<reference evidence="5" key="2">
    <citation type="submission" date="2018-11" db="EMBL/GenBank/DDBJ databases">
        <title>Shewanella sp. R106.</title>
        <authorList>
            <person name="Hwang Y.J."/>
            <person name="Hwang C.Y."/>
        </authorList>
    </citation>
    <scope>NUCLEOTIDE SEQUENCE [LARGE SCALE GENOMIC DNA]</scope>
    <source>
        <strain evidence="5">R106</strain>
    </source>
</reference>